<evidence type="ECO:0000313" key="3">
    <source>
        <dbReference type="Proteomes" id="UP000265566"/>
    </source>
</evidence>
<evidence type="ECO:0008006" key="4">
    <source>
        <dbReference type="Google" id="ProtNLM"/>
    </source>
</evidence>
<keyword evidence="1" id="KW-0472">Membrane</keyword>
<keyword evidence="1" id="KW-0812">Transmembrane</keyword>
<dbReference type="Proteomes" id="UP000265566">
    <property type="component" value="Chromosome 7"/>
</dbReference>
<gene>
    <name evidence="2" type="ORF">MtrunA17_Chr7g0217191</name>
</gene>
<reference evidence="3" key="1">
    <citation type="journal article" date="2018" name="Nat. Plants">
        <title>Whole-genome landscape of Medicago truncatula symbiotic genes.</title>
        <authorList>
            <person name="Pecrix Y."/>
            <person name="Staton S.E."/>
            <person name="Sallet E."/>
            <person name="Lelandais-Briere C."/>
            <person name="Moreau S."/>
            <person name="Carrere S."/>
            <person name="Blein T."/>
            <person name="Jardinaud M.F."/>
            <person name="Latrasse D."/>
            <person name="Zouine M."/>
            <person name="Zahm M."/>
            <person name="Kreplak J."/>
            <person name="Mayjonade B."/>
            <person name="Satge C."/>
            <person name="Perez M."/>
            <person name="Cauet S."/>
            <person name="Marande W."/>
            <person name="Chantry-Darmon C."/>
            <person name="Lopez-Roques C."/>
            <person name="Bouchez O."/>
            <person name="Berard A."/>
            <person name="Debelle F."/>
            <person name="Munos S."/>
            <person name="Bendahmane A."/>
            <person name="Berges H."/>
            <person name="Niebel A."/>
            <person name="Buitink J."/>
            <person name="Frugier F."/>
            <person name="Benhamed M."/>
            <person name="Crespi M."/>
            <person name="Gouzy J."/>
            <person name="Gamas P."/>
        </authorList>
    </citation>
    <scope>NUCLEOTIDE SEQUENCE [LARGE SCALE GENOMIC DNA]</scope>
    <source>
        <strain evidence="3">cv. Jemalong A17</strain>
    </source>
</reference>
<accession>A0A396H013</accession>
<proteinExistence type="predicted"/>
<dbReference type="Gramene" id="rna38330">
    <property type="protein sequence ID" value="RHN44237.1"/>
    <property type="gene ID" value="gene38330"/>
</dbReference>
<protein>
    <recommendedName>
        <fullName evidence="4">Transmembrane protein</fullName>
    </recommendedName>
</protein>
<feature type="transmembrane region" description="Helical" evidence="1">
    <location>
        <begin position="14"/>
        <end position="35"/>
    </location>
</feature>
<dbReference type="EMBL" id="PSQE01000007">
    <property type="protein sequence ID" value="RHN44237.1"/>
    <property type="molecule type" value="Genomic_DNA"/>
</dbReference>
<dbReference type="AlphaFoldDB" id="A0A396H013"/>
<keyword evidence="1" id="KW-1133">Transmembrane helix</keyword>
<name>A0A396H013_MEDTR</name>
<sequence length="61" mass="7012">MTISFTFMTLNTPVLRILLISSCHLVFTWLIINIGSDVLTIRSRSSVKFIEEFFELSSKQS</sequence>
<comment type="caution">
    <text evidence="2">The sequence shown here is derived from an EMBL/GenBank/DDBJ whole genome shotgun (WGS) entry which is preliminary data.</text>
</comment>
<organism evidence="2 3">
    <name type="scientific">Medicago truncatula</name>
    <name type="common">Barrel medic</name>
    <name type="synonym">Medicago tribuloides</name>
    <dbReference type="NCBI Taxonomy" id="3880"/>
    <lineage>
        <taxon>Eukaryota</taxon>
        <taxon>Viridiplantae</taxon>
        <taxon>Streptophyta</taxon>
        <taxon>Embryophyta</taxon>
        <taxon>Tracheophyta</taxon>
        <taxon>Spermatophyta</taxon>
        <taxon>Magnoliopsida</taxon>
        <taxon>eudicotyledons</taxon>
        <taxon>Gunneridae</taxon>
        <taxon>Pentapetalae</taxon>
        <taxon>rosids</taxon>
        <taxon>fabids</taxon>
        <taxon>Fabales</taxon>
        <taxon>Fabaceae</taxon>
        <taxon>Papilionoideae</taxon>
        <taxon>50 kb inversion clade</taxon>
        <taxon>NPAAA clade</taxon>
        <taxon>Hologalegina</taxon>
        <taxon>IRL clade</taxon>
        <taxon>Trifolieae</taxon>
        <taxon>Medicago</taxon>
    </lineage>
</organism>
<evidence type="ECO:0000256" key="1">
    <source>
        <dbReference type="SAM" id="Phobius"/>
    </source>
</evidence>
<evidence type="ECO:0000313" key="2">
    <source>
        <dbReference type="EMBL" id="RHN44237.1"/>
    </source>
</evidence>